<evidence type="ECO:0000256" key="3">
    <source>
        <dbReference type="ARBA" id="ARBA00022448"/>
    </source>
</evidence>
<feature type="domain" description="Type II secretion system protein GspC N-terminal" evidence="11">
    <location>
        <begin position="28"/>
        <end position="167"/>
    </location>
</feature>
<gene>
    <name evidence="12" type="primary">gspC</name>
    <name evidence="12" type="ORF">CF168_00795</name>
</gene>
<evidence type="ECO:0000256" key="9">
    <source>
        <dbReference type="ARBA" id="ARBA00023136"/>
    </source>
</evidence>
<dbReference type="SUPFAM" id="SSF50156">
    <property type="entry name" value="PDZ domain-like"/>
    <property type="match status" value="1"/>
</dbReference>
<keyword evidence="6 10" id="KW-0812">Transmembrane</keyword>
<protein>
    <submittedName>
        <fullName evidence="12">Type II secretion system protein GspC</fullName>
    </submittedName>
</protein>
<dbReference type="AlphaFoldDB" id="A0A220UH40"/>
<dbReference type="InterPro" id="IPR001639">
    <property type="entry name" value="T2SS_protein-GspC"/>
</dbReference>
<dbReference type="InterPro" id="IPR036034">
    <property type="entry name" value="PDZ_sf"/>
</dbReference>
<keyword evidence="3" id="KW-0813">Transport</keyword>
<dbReference type="RefSeq" id="WP_089066677.1">
    <property type="nucleotide sequence ID" value="NZ_CP022358.1"/>
</dbReference>
<evidence type="ECO:0000256" key="7">
    <source>
        <dbReference type="ARBA" id="ARBA00022927"/>
    </source>
</evidence>
<dbReference type="Proteomes" id="UP000198367">
    <property type="component" value="Chromosome"/>
</dbReference>
<dbReference type="Gene3D" id="2.30.30.830">
    <property type="match status" value="1"/>
</dbReference>
<evidence type="ECO:0000256" key="2">
    <source>
        <dbReference type="ARBA" id="ARBA00007986"/>
    </source>
</evidence>
<evidence type="ECO:0000259" key="11">
    <source>
        <dbReference type="Pfam" id="PF11356"/>
    </source>
</evidence>
<keyword evidence="5" id="KW-0997">Cell inner membrane</keyword>
<dbReference type="GO" id="GO:0005886">
    <property type="term" value="C:plasma membrane"/>
    <property type="evidence" value="ECO:0007669"/>
    <property type="project" value="UniProtKB-SubCell"/>
</dbReference>
<evidence type="ECO:0000313" key="12">
    <source>
        <dbReference type="EMBL" id="ASK67508.1"/>
    </source>
</evidence>
<dbReference type="Pfam" id="PF11356">
    <property type="entry name" value="T2SSC"/>
    <property type="match status" value="1"/>
</dbReference>
<dbReference type="NCBIfam" id="TIGR01713">
    <property type="entry name" value="typeII_sec_gspC"/>
    <property type="match status" value="1"/>
</dbReference>
<evidence type="ECO:0000256" key="6">
    <source>
        <dbReference type="ARBA" id="ARBA00022692"/>
    </source>
</evidence>
<sequence length="308" mass="33153">MDLLDKVIAKAAGIPHKPLSQVVFWFGFILSLLLAAQITWKLVPSTSSPTAWSPTAVTTTGKGAGQVDLAGLQQLALFGRADAKSDKPKVEVVETVTDAPKTSLSIQLTGVVASTADQKGLAIIESSGSQETYSLGDKIKGTSASLKEVYADRIIITNAGRYETLMLDGLVYTSQSPANQQLQKAKSEKAEVVSRVDQRKNTGISQELAESRSELLADPSKITDYIAISPVRQGESVVGYRLNPGKDVNLFKQAGFKPNDLAKSINGYDLTVMSQALEMMSQLSELTEVSVMVEREGQLVEIMFSLPQ</sequence>
<keyword evidence="4" id="KW-1003">Cell membrane</keyword>
<keyword evidence="13" id="KW-1185">Reference proteome</keyword>
<evidence type="ECO:0000313" key="13">
    <source>
        <dbReference type="Proteomes" id="UP000198367"/>
    </source>
</evidence>
<dbReference type="InterPro" id="IPR024961">
    <property type="entry name" value="T2SS_GspC_N"/>
</dbReference>
<feature type="transmembrane region" description="Helical" evidence="10">
    <location>
        <begin position="22"/>
        <end position="40"/>
    </location>
</feature>
<proteinExistence type="inferred from homology"/>
<reference evidence="12 13" key="1">
    <citation type="submission" date="2017-07" db="EMBL/GenBank/DDBJ databases">
        <title>Phenotypical and genomic characterization of a clinical isolate of Shewanella bicestrii sp. nov. producing an extended-spectrum beta-lactamase and a new oxacillinase variant.</title>
        <authorList>
            <person name="Jousset A.B."/>
            <person name="Bonnin R.A."/>
            <person name="Girlich D."/>
            <person name="Dabos L."/>
            <person name="Potron A."/>
            <person name="Dortet L."/>
            <person name="Glaser P."/>
            <person name="Naas T."/>
        </authorList>
    </citation>
    <scope>NUCLEOTIDE SEQUENCE [LARGE SCALE GENOMIC DNA]</scope>
    <source>
        <strain evidence="12 13">JAB-1</strain>
    </source>
</reference>
<accession>A0A220UH40</accession>
<keyword evidence="7" id="KW-0653">Protein transport</keyword>
<dbReference type="GO" id="GO:0015628">
    <property type="term" value="P:protein secretion by the type II secretion system"/>
    <property type="evidence" value="ECO:0007669"/>
    <property type="project" value="InterPro"/>
</dbReference>
<dbReference type="EMBL" id="CP022358">
    <property type="protein sequence ID" value="ASK67508.1"/>
    <property type="molecule type" value="Genomic_DNA"/>
</dbReference>
<comment type="similarity">
    <text evidence="2">Belongs to the GSP C family.</text>
</comment>
<comment type="subcellular location">
    <subcellularLocation>
        <location evidence="1">Cell inner membrane</location>
    </subcellularLocation>
</comment>
<evidence type="ECO:0000256" key="4">
    <source>
        <dbReference type="ARBA" id="ARBA00022475"/>
    </source>
</evidence>
<evidence type="ECO:0000256" key="5">
    <source>
        <dbReference type="ARBA" id="ARBA00022519"/>
    </source>
</evidence>
<dbReference type="KEGG" id="sbj:CF168_00795"/>
<organism evidence="12 13">
    <name type="scientific">Shewanella bicestrii</name>
    <dbReference type="NCBI Taxonomy" id="2018305"/>
    <lineage>
        <taxon>Bacteria</taxon>
        <taxon>Pseudomonadati</taxon>
        <taxon>Pseudomonadota</taxon>
        <taxon>Gammaproteobacteria</taxon>
        <taxon>Alteromonadales</taxon>
        <taxon>Shewanellaceae</taxon>
        <taxon>Shewanella</taxon>
    </lineage>
</organism>
<keyword evidence="9 10" id="KW-0472">Membrane</keyword>
<dbReference type="GO" id="GO:0015627">
    <property type="term" value="C:type II protein secretion system complex"/>
    <property type="evidence" value="ECO:0007669"/>
    <property type="project" value="InterPro"/>
</dbReference>
<evidence type="ECO:0000256" key="10">
    <source>
        <dbReference type="SAM" id="Phobius"/>
    </source>
</evidence>
<evidence type="ECO:0000256" key="1">
    <source>
        <dbReference type="ARBA" id="ARBA00004533"/>
    </source>
</evidence>
<evidence type="ECO:0000256" key="8">
    <source>
        <dbReference type="ARBA" id="ARBA00022989"/>
    </source>
</evidence>
<name>A0A220UH40_9GAMM</name>
<keyword evidence="8 10" id="KW-1133">Transmembrane helix</keyword>
<dbReference type="Gene3D" id="2.30.42.10">
    <property type="match status" value="1"/>
</dbReference>